<keyword evidence="4 10" id="KW-0812">Transmembrane</keyword>
<feature type="chain" id="PRO_5010303321" evidence="12">
    <location>
        <begin position="19"/>
        <end position="799"/>
    </location>
</feature>
<dbReference type="eggNOG" id="COG4206">
    <property type="taxonomic scope" value="Bacteria"/>
</dbReference>
<dbReference type="Gene3D" id="2.170.130.10">
    <property type="entry name" value="TonB-dependent receptor, plug domain"/>
    <property type="match status" value="1"/>
</dbReference>
<dbReference type="EMBL" id="FNBD01000007">
    <property type="protein sequence ID" value="SDF11327.1"/>
    <property type="molecule type" value="Genomic_DNA"/>
</dbReference>
<evidence type="ECO:0000256" key="12">
    <source>
        <dbReference type="SAM" id="SignalP"/>
    </source>
</evidence>
<evidence type="ECO:0000256" key="9">
    <source>
        <dbReference type="ARBA" id="ARBA00023237"/>
    </source>
</evidence>
<dbReference type="InterPro" id="IPR008969">
    <property type="entry name" value="CarboxyPept-like_regulatory"/>
</dbReference>
<feature type="domain" description="TonB-dependent receptor plug" evidence="14">
    <location>
        <begin position="118"/>
        <end position="221"/>
    </location>
</feature>
<dbReference type="RefSeq" id="WP_025614523.1">
    <property type="nucleotide sequence ID" value="NZ_FNBD01000007.1"/>
</dbReference>
<name>A0A1G7IF27_9FLAO</name>
<sequence length="799" mass="89348">MRIYALMVLLLCSLPSFSQICNNTLSGKVIDLHDGTALVGAMIIIAGSEQTVVTDINGNFSIQNLCDQTYAIQISHPYCLTSGHKIKVDGNTIKTFQLEHHLEALNEIVLKGHAQNKKSNTLAQNTLSGKKIEQFSSGSLGDALNSLSGVSSLNTGSTIVKPIINGLHSSRVILINNGVRMEDQEWGVEHAPNIDINTAENITVLKGASAIQYGGDAIAGVIVTAPEKIFIKDSLYGKTLLSASSNGRGSTLTSKLTKSDDNGWFSTLQGTIKRYGDFEAPEYVLSNTGTFERNASVRVGFNKFNYGIEGYYSFYKNEIGILAASHIGGAEDQVRAINSTIPLVLNDFTYAITYPKQDITHHLARIKAFKKFNGFGKVNLQYDFQQNQRLEYDIRVGDDSDTPSLDLVLKTHTLLVDIDSNLSENISIKSGFMARYQDNFADPSTGVRRLIPDYEKYDLGVYGISTVQLQDNWLLEAGARFDFTYMDVFKFYRTSFWESRNYAALFPEIVVEEYDNQLLTNPQYNFFNASGTVGSTYSFNDKLKLFFNYSLASRVPNPSELFSEGLHHSASRIELGDLSFKSEIANKVALTLQKEGTVFGFSIQPFINNIHDFIVIEPTKVEQTIRGNFQVWEYRQTNAQLLGIDIDATYALSSHVNFNHQFSLVKGYDRQGGGALISMPPVNTTNEITYENPKANNLKLALQSTYAFRQNEYPNTNFEVYIAQSESFELVDVSTPPEAYHLLNFRSSIAVPITEKSNLSVGFNVTNLLNTRYRNYLNSLRYYADDLGRNFLFNLKFNY</sequence>
<protein>
    <submittedName>
        <fullName evidence="15">Iron complex outermembrane recepter protein</fullName>
    </submittedName>
</protein>
<dbReference type="SUPFAM" id="SSF56935">
    <property type="entry name" value="Porins"/>
    <property type="match status" value="1"/>
</dbReference>
<keyword evidence="6 11" id="KW-0798">TonB box</keyword>
<comment type="subcellular location">
    <subcellularLocation>
        <location evidence="1 10">Cell outer membrane</location>
        <topology evidence="1 10">Multi-pass membrane protein</topology>
    </subcellularLocation>
</comment>
<dbReference type="Pfam" id="PF00593">
    <property type="entry name" value="TonB_dep_Rec_b-barrel"/>
    <property type="match status" value="1"/>
</dbReference>
<evidence type="ECO:0000256" key="10">
    <source>
        <dbReference type="PROSITE-ProRule" id="PRU01360"/>
    </source>
</evidence>
<keyword evidence="7 10" id="KW-0472">Membrane</keyword>
<accession>A0A1G7IF27</accession>
<dbReference type="Gene3D" id="2.40.170.20">
    <property type="entry name" value="TonB-dependent receptor, beta-barrel domain"/>
    <property type="match status" value="1"/>
</dbReference>
<evidence type="ECO:0000313" key="16">
    <source>
        <dbReference type="Proteomes" id="UP000182114"/>
    </source>
</evidence>
<keyword evidence="3 10" id="KW-1134">Transmembrane beta strand</keyword>
<feature type="signal peptide" evidence="12">
    <location>
        <begin position="1"/>
        <end position="18"/>
    </location>
</feature>
<evidence type="ECO:0000259" key="13">
    <source>
        <dbReference type="Pfam" id="PF00593"/>
    </source>
</evidence>
<dbReference type="Pfam" id="PF07715">
    <property type="entry name" value="Plug"/>
    <property type="match status" value="1"/>
</dbReference>
<evidence type="ECO:0000256" key="7">
    <source>
        <dbReference type="ARBA" id="ARBA00023136"/>
    </source>
</evidence>
<feature type="domain" description="TonB-dependent receptor-like beta-barrel" evidence="13">
    <location>
        <begin position="328"/>
        <end position="768"/>
    </location>
</feature>
<dbReference type="Gene3D" id="2.60.40.1120">
    <property type="entry name" value="Carboxypeptidase-like, regulatory domain"/>
    <property type="match status" value="1"/>
</dbReference>
<dbReference type="InterPro" id="IPR012910">
    <property type="entry name" value="Plug_dom"/>
</dbReference>
<keyword evidence="16" id="KW-1185">Reference proteome</keyword>
<dbReference type="PROSITE" id="PS52016">
    <property type="entry name" value="TONB_DEPENDENT_REC_3"/>
    <property type="match status" value="1"/>
</dbReference>
<dbReference type="GO" id="GO:0044718">
    <property type="term" value="P:siderophore transmembrane transport"/>
    <property type="evidence" value="ECO:0007669"/>
    <property type="project" value="TreeGrafter"/>
</dbReference>
<dbReference type="PANTHER" id="PTHR30069:SF29">
    <property type="entry name" value="HEMOGLOBIN AND HEMOGLOBIN-HAPTOGLOBIN-BINDING PROTEIN 1-RELATED"/>
    <property type="match status" value="1"/>
</dbReference>
<dbReference type="Proteomes" id="UP000182114">
    <property type="component" value="Unassembled WGS sequence"/>
</dbReference>
<evidence type="ECO:0000256" key="8">
    <source>
        <dbReference type="ARBA" id="ARBA00023170"/>
    </source>
</evidence>
<organism evidence="15 16">
    <name type="scientific">Cellulophaga baltica</name>
    <dbReference type="NCBI Taxonomy" id="76594"/>
    <lineage>
        <taxon>Bacteria</taxon>
        <taxon>Pseudomonadati</taxon>
        <taxon>Bacteroidota</taxon>
        <taxon>Flavobacteriia</taxon>
        <taxon>Flavobacteriales</taxon>
        <taxon>Flavobacteriaceae</taxon>
        <taxon>Cellulophaga</taxon>
    </lineage>
</organism>
<reference evidence="16" key="1">
    <citation type="submission" date="2016-10" db="EMBL/GenBank/DDBJ databases">
        <authorList>
            <person name="Varghese N."/>
            <person name="Submissions S."/>
        </authorList>
    </citation>
    <scope>NUCLEOTIDE SEQUENCE [LARGE SCALE GENOMIC DNA]</scope>
    <source>
        <strain evidence="16">DSM 24729</strain>
    </source>
</reference>
<evidence type="ECO:0000256" key="1">
    <source>
        <dbReference type="ARBA" id="ARBA00004571"/>
    </source>
</evidence>
<dbReference type="InterPro" id="IPR000531">
    <property type="entry name" value="Beta-barrel_TonB"/>
</dbReference>
<keyword evidence="8" id="KW-0675">Receptor</keyword>
<evidence type="ECO:0000256" key="4">
    <source>
        <dbReference type="ARBA" id="ARBA00022692"/>
    </source>
</evidence>
<evidence type="ECO:0000256" key="6">
    <source>
        <dbReference type="ARBA" id="ARBA00023077"/>
    </source>
</evidence>
<evidence type="ECO:0000259" key="14">
    <source>
        <dbReference type="Pfam" id="PF07715"/>
    </source>
</evidence>
<dbReference type="SUPFAM" id="SSF49464">
    <property type="entry name" value="Carboxypeptidase regulatory domain-like"/>
    <property type="match status" value="1"/>
</dbReference>
<proteinExistence type="inferred from homology"/>
<dbReference type="InterPro" id="IPR039426">
    <property type="entry name" value="TonB-dep_rcpt-like"/>
</dbReference>
<keyword evidence="9 10" id="KW-0998">Cell outer membrane</keyword>
<dbReference type="PANTHER" id="PTHR30069">
    <property type="entry name" value="TONB-DEPENDENT OUTER MEMBRANE RECEPTOR"/>
    <property type="match status" value="1"/>
</dbReference>
<evidence type="ECO:0000256" key="11">
    <source>
        <dbReference type="RuleBase" id="RU003357"/>
    </source>
</evidence>
<evidence type="ECO:0000256" key="3">
    <source>
        <dbReference type="ARBA" id="ARBA00022452"/>
    </source>
</evidence>
<dbReference type="InterPro" id="IPR037066">
    <property type="entry name" value="Plug_dom_sf"/>
</dbReference>
<evidence type="ECO:0000256" key="2">
    <source>
        <dbReference type="ARBA" id="ARBA00022448"/>
    </source>
</evidence>
<dbReference type="InterPro" id="IPR036942">
    <property type="entry name" value="Beta-barrel_TonB_sf"/>
</dbReference>
<dbReference type="Pfam" id="PF13715">
    <property type="entry name" value="CarbopepD_reg_2"/>
    <property type="match status" value="1"/>
</dbReference>
<gene>
    <name evidence="15" type="ORF">SAMN04487992_107211</name>
</gene>
<dbReference type="GO" id="GO:0009279">
    <property type="term" value="C:cell outer membrane"/>
    <property type="evidence" value="ECO:0007669"/>
    <property type="project" value="UniProtKB-SubCell"/>
</dbReference>
<keyword evidence="5 12" id="KW-0732">Signal</keyword>
<evidence type="ECO:0000313" key="15">
    <source>
        <dbReference type="EMBL" id="SDF11327.1"/>
    </source>
</evidence>
<dbReference type="AlphaFoldDB" id="A0A1G7IF27"/>
<keyword evidence="2 10" id="KW-0813">Transport</keyword>
<dbReference type="GO" id="GO:0015344">
    <property type="term" value="F:siderophore uptake transmembrane transporter activity"/>
    <property type="evidence" value="ECO:0007669"/>
    <property type="project" value="TreeGrafter"/>
</dbReference>
<comment type="similarity">
    <text evidence="10 11">Belongs to the TonB-dependent receptor family.</text>
</comment>
<evidence type="ECO:0000256" key="5">
    <source>
        <dbReference type="ARBA" id="ARBA00022729"/>
    </source>
</evidence>